<dbReference type="Pfam" id="PF08309">
    <property type="entry name" value="LVIVD"/>
    <property type="match status" value="1"/>
</dbReference>
<reference evidence="1 2" key="1">
    <citation type="journal article" date="2016" name="Front. Microbiol.">
        <title>Single-Cell (Meta-)Genomics of a Dimorphic Candidatus Thiomargarita nelsonii Reveals Genomic Plasticity.</title>
        <authorList>
            <person name="Flood B.E."/>
            <person name="Fliss P."/>
            <person name="Jones D.S."/>
            <person name="Dick G.J."/>
            <person name="Jain S."/>
            <person name="Kaster A.K."/>
            <person name="Winkel M."/>
            <person name="Mussmann M."/>
            <person name="Bailey J."/>
        </authorList>
    </citation>
    <scope>NUCLEOTIDE SEQUENCE [LARGE SCALE GENOMIC DNA]</scope>
    <source>
        <strain evidence="1">Hydrate Ridge</strain>
    </source>
</reference>
<protein>
    <submittedName>
        <fullName evidence="1">Uncharacterized protein</fullName>
    </submittedName>
</protein>
<accession>A0A0A6P621</accession>
<dbReference type="EMBL" id="JSZA02000084">
    <property type="protein sequence ID" value="KHD06233.2"/>
    <property type="molecule type" value="Genomic_DNA"/>
</dbReference>
<keyword evidence="2" id="KW-1185">Reference proteome</keyword>
<gene>
    <name evidence="1" type="ORF">PN36_20020</name>
</gene>
<evidence type="ECO:0000313" key="1">
    <source>
        <dbReference type="EMBL" id="KHD06233.2"/>
    </source>
</evidence>
<dbReference type="InterPro" id="IPR013211">
    <property type="entry name" value="LVIVD"/>
</dbReference>
<sequence>MLYIRCTLSSKQQTIGEIASGVFVDGNYIYVADATNQLVILTSGSYPQITITPTSYQFGNIPNTNSQYTTNILVKNTGNANLEIEKVEINMVRRNVQNNIHEQRLVGIIAKKNPIFSKNRIFKPCRYQKNSAVDVAC</sequence>
<dbReference type="InterPro" id="IPR013783">
    <property type="entry name" value="Ig-like_fold"/>
</dbReference>
<dbReference type="Gene3D" id="2.60.40.10">
    <property type="entry name" value="Immunoglobulins"/>
    <property type="match status" value="1"/>
</dbReference>
<name>A0A0A6P621_9GAMM</name>
<dbReference type="Proteomes" id="UP000030428">
    <property type="component" value="Unassembled WGS sequence"/>
</dbReference>
<comment type="caution">
    <text evidence="1">The sequence shown here is derived from an EMBL/GenBank/DDBJ whole genome shotgun (WGS) entry which is preliminary data.</text>
</comment>
<organism evidence="1 2">
    <name type="scientific">Candidatus Thiomargarita nelsonii</name>
    <dbReference type="NCBI Taxonomy" id="1003181"/>
    <lineage>
        <taxon>Bacteria</taxon>
        <taxon>Pseudomonadati</taxon>
        <taxon>Pseudomonadota</taxon>
        <taxon>Gammaproteobacteria</taxon>
        <taxon>Thiotrichales</taxon>
        <taxon>Thiotrichaceae</taxon>
        <taxon>Thiomargarita</taxon>
    </lineage>
</organism>
<evidence type="ECO:0000313" key="2">
    <source>
        <dbReference type="Proteomes" id="UP000030428"/>
    </source>
</evidence>
<dbReference type="AlphaFoldDB" id="A0A0A6P621"/>
<proteinExistence type="predicted"/>